<evidence type="ECO:0000256" key="7">
    <source>
        <dbReference type="ARBA" id="ARBA00063809"/>
    </source>
</evidence>
<organism evidence="14 15">
    <name type="scientific">Sphingobacterium athyrii</name>
    <dbReference type="NCBI Taxonomy" id="2152717"/>
    <lineage>
        <taxon>Bacteria</taxon>
        <taxon>Pseudomonadati</taxon>
        <taxon>Bacteroidota</taxon>
        <taxon>Sphingobacteriia</taxon>
        <taxon>Sphingobacteriales</taxon>
        <taxon>Sphingobacteriaceae</taxon>
        <taxon>Sphingobacterium</taxon>
    </lineage>
</organism>
<evidence type="ECO:0000313" key="14">
    <source>
        <dbReference type="EMBL" id="PUV26401.1"/>
    </source>
</evidence>
<dbReference type="OrthoDB" id="9804286at2"/>
<dbReference type="GO" id="GO:0061605">
    <property type="term" value="F:molybdopterin-synthase adenylyltransferase activity"/>
    <property type="evidence" value="ECO:0007669"/>
    <property type="project" value="UniProtKB-EC"/>
</dbReference>
<dbReference type="PANTHER" id="PTHR10953:SF102">
    <property type="entry name" value="ADENYLYLTRANSFERASE AND SULFURTRANSFERASE MOCS3"/>
    <property type="match status" value="1"/>
</dbReference>
<evidence type="ECO:0000256" key="9">
    <source>
        <dbReference type="ARBA" id="ARBA00073635"/>
    </source>
</evidence>
<evidence type="ECO:0000256" key="6">
    <source>
        <dbReference type="ARBA" id="ARBA00055169"/>
    </source>
</evidence>
<dbReference type="Pfam" id="PF00581">
    <property type="entry name" value="Rhodanese"/>
    <property type="match status" value="1"/>
</dbReference>
<dbReference type="CDD" id="cd00757">
    <property type="entry name" value="ThiF_MoeB_HesA_family"/>
    <property type="match status" value="1"/>
</dbReference>
<dbReference type="InterPro" id="IPR036873">
    <property type="entry name" value="Rhodanese-like_dom_sf"/>
</dbReference>
<keyword evidence="4" id="KW-0067">ATP-binding</keyword>
<comment type="catalytic activity">
    <reaction evidence="5">
        <text>[molybdopterin-synthase sulfur-carrier protein]-C-terminal Gly-Gly + ATP + H(+) = [molybdopterin-synthase sulfur-carrier protein]-C-terminal Gly-Gly-AMP + diphosphate</text>
        <dbReference type="Rhea" id="RHEA:43616"/>
        <dbReference type="Rhea" id="RHEA-COMP:12159"/>
        <dbReference type="Rhea" id="RHEA-COMP:12202"/>
        <dbReference type="ChEBI" id="CHEBI:15378"/>
        <dbReference type="ChEBI" id="CHEBI:30616"/>
        <dbReference type="ChEBI" id="CHEBI:33019"/>
        <dbReference type="ChEBI" id="CHEBI:90618"/>
        <dbReference type="ChEBI" id="CHEBI:90778"/>
        <dbReference type="EC" id="2.7.7.80"/>
    </reaction>
</comment>
<dbReference type="Gene3D" id="3.40.50.720">
    <property type="entry name" value="NAD(P)-binding Rossmann-like Domain"/>
    <property type="match status" value="1"/>
</dbReference>
<dbReference type="InterPro" id="IPR035985">
    <property type="entry name" value="Ubiquitin-activating_enz"/>
</dbReference>
<dbReference type="PROSITE" id="PS50206">
    <property type="entry name" value="RHODANESE_3"/>
    <property type="match status" value="1"/>
</dbReference>
<dbReference type="AlphaFoldDB" id="A0A363P0F8"/>
<evidence type="ECO:0000256" key="4">
    <source>
        <dbReference type="ARBA" id="ARBA00022840"/>
    </source>
</evidence>
<keyword evidence="15" id="KW-1185">Reference proteome</keyword>
<evidence type="ECO:0000256" key="3">
    <source>
        <dbReference type="ARBA" id="ARBA00022741"/>
    </source>
</evidence>
<comment type="caution">
    <text evidence="14">The sequence shown here is derived from an EMBL/GenBank/DDBJ whole genome shotgun (WGS) entry which is preliminary data.</text>
</comment>
<comment type="subunit">
    <text evidence="7">Homodimer. Forms a stable heterotetrameric complex of 2 MoeB and 2 MoaD during adenylation of MoaD.</text>
</comment>
<keyword evidence="2" id="KW-0808">Transferase</keyword>
<dbReference type="GO" id="GO:0008641">
    <property type="term" value="F:ubiquitin-like modifier activating enzyme activity"/>
    <property type="evidence" value="ECO:0007669"/>
    <property type="project" value="InterPro"/>
</dbReference>
<reference evidence="14 15" key="1">
    <citation type="submission" date="2018-04" db="EMBL/GenBank/DDBJ databases">
        <title>Sphingobacterium sp. M46 Genome.</title>
        <authorList>
            <person name="Cheng J."/>
            <person name="Li Y."/>
        </authorList>
    </citation>
    <scope>NUCLEOTIDE SEQUENCE [LARGE SCALE GENOMIC DNA]</scope>
    <source>
        <strain evidence="14 15">M46</strain>
    </source>
</reference>
<dbReference type="Proteomes" id="UP000250831">
    <property type="component" value="Unassembled WGS sequence"/>
</dbReference>
<accession>A0A363P0F8</accession>
<evidence type="ECO:0000256" key="8">
    <source>
        <dbReference type="ARBA" id="ARBA00066884"/>
    </source>
</evidence>
<dbReference type="GO" id="GO:0008146">
    <property type="term" value="F:sulfotransferase activity"/>
    <property type="evidence" value="ECO:0007669"/>
    <property type="project" value="TreeGrafter"/>
</dbReference>
<feature type="domain" description="Rhodanese" evidence="13">
    <location>
        <begin position="283"/>
        <end position="367"/>
    </location>
</feature>
<dbReference type="GO" id="GO:0005829">
    <property type="term" value="C:cytosol"/>
    <property type="evidence" value="ECO:0007669"/>
    <property type="project" value="TreeGrafter"/>
</dbReference>
<comment type="function">
    <text evidence="6">Catalyzes the adenylation by ATP of the carboxyl group of the C-terminal glycine of sulfur carrier protein MoaD.</text>
</comment>
<dbReference type="RefSeq" id="WP_108632692.1">
    <property type="nucleotide sequence ID" value="NZ_QCXX01000001.1"/>
</dbReference>
<name>A0A363P0F8_9SPHI</name>
<proteinExistence type="inferred from homology"/>
<dbReference type="InterPro" id="IPR001763">
    <property type="entry name" value="Rhodanese-like_dom"/>
</dbReference>
<evidence type="ECO:0000256" key="11">
    <source>
        <dbReference type="ARBA" id="ARBA00075328"/>
    </source>
</evidence>
<evidence type="ECO:0000313" key="15">
    <source>
        <dbReference type="Proteomes" id="UP000250831"/>
    </source>
</evidence>
<gene>
    <name evidence="14" type="ORF">DCO56_05505</name>
</gene>
<dbReference type="SUPFAM" id="SSF69572">
    <property type="entry name" value="Activating enzymes of the ubiquitin-like proteins"/>
    <property type="match status" value="1"/>
</dbReference>
<dbReference type="InterPro" id="IPR045886">
    <property type="entry name" value="ThiF/MoeB/HesA"/>
</dbReference>
<dbReference type="FunFam" id="3.40.50.720:FF:000033">
    <property type="entry name" value="Adenylyltransferase and sulfurtransferase MOCS3"/>
    <property type="match status" value="1"/>
</dbReference>
<dbReference type="CDD" id="cd00158">
    <property type="entry name" value="RHOD"/>
    <property type="match status" value="1"/>
</dbReference>
<dbReference type="EC" id="2.7.7.80" evidence="8"/>
<dbReference type="GO" id="GO:0004792">
    <property type="term" value="F:thiosulfate-cyanide sulfurtransferase activity"/>
    <property type="evidence" value="ECO:0007669"/>
    <property type="project" value="TreeGrafter"/>
</dbReference>
<comment type="similarity">
    <text evidence="1">Belongs to the HesA/MoeB/ThiF family.</text>
</comment>
<dbReference type="Pfam" id="PF00899">
    <property type="entry name" value="ThiF"/>
    <property type="match status" value="1"/>
</dbReference>
<dbReference type="PANTHER" id="PTHR10953">
    <property type="entry name" value="UBIQUITIN-ACTIVATING ENZYME E1"/>
    <property type="match status" value="1"/>
</dbReference>
<evidence type="ECO:0000256" key="10">
    <source>
        <dbReference type="ARBA" id="ARBA00075110"/>
    </source>
</evidence>
<sequence>MRNERYSRHYILPGFGELGQKKLQAARVLVVGAGGLGCPVLQYLAAAGVGTLGIIDHDHVGLSNLHRQVLYDTDDIGRAKAEVAANKLRQQNPEIEIRYWVEQLYSNNVADLIRSYDLIMDCTDNFAARYLLCDACRLLDKPLIFAAIYQYEGQVAVFNVADKEGIKTNYRHLFPTAPTPLEAPDCNVAGVLGVLPGMIGILQATEAIKLLTGVGIALINKLMTVNMLDNSSFIFEIPLTASAGTVYPQTLAELSTFNYEQYCASESQLIQAIDAKEFVEMWSAEDVVLVDVRDPNELPRLSHPHLSIPLSTLSAQIKKIDSTRVIFICQSGKRSLIAARYFYEQADAGQQIFHLNGGMIALENYIND</sequence>
<evidence type="ECO:0000256" key="5">
    <source>
        <dbReference type="ARBA" id="ARBA00052218"/>
    </source>
</evidence>
<evidence type="ECO:0000256" key="12">
    <source>
        <dbReference type="ARBA" id="ARBA00078531"/>
    </source>
</evidence>
<evidence type="ECO:0000259" key="13">
    <source>
        <dbReference type="PROSITE" id="PS50206"/>
    </source>
</evidence>
<protein>
    <recommendedName>
        <fullName evidence="9">Molybdopterin-synthase adenylyltransferase</fullName>
        <ecNumber evidence="8">2.7.7.80</ecNumber>
    </recommendedName>
    <alternativeName>
        <fullName evidence="12">MoaD protein adenylase</fullName>
    </alternativeName>
    <alternativeName>
        <fullName evidence="10">Molybdopterin-converting factor subunit 1 adenylase</fullName>
    </alternativeName>
    <alternativeName>
        <fullName evidence="11">Sulfur carrier protein MoaD adenylyltransferase</fullName>
    </alternativeName>
</protein>
<evidence type="ECO:0000256" key="1">
    <source>
        <dbReference type="ARBA" id="ARBA00009919"/>
    </source>
</evidence>
<dbReference type="InterPro" id="IPR000594">
    <property type="entry name" value="ThiF_NAD_FAD-bd"/>
</dbReference>
<dbReference type="Gene3D" id="3.40.250.10">
    <property type="entry name" value="Rhodanese-like domain"/>
    <property type="match status" value="1"/>
</dbReference>
<evidence type="ECO:0000256" key="2">
    <source>
        <dbReference type="ARBA" id="ARBA00022679"/>
    </source>
</evidence>
<keyword evidence="3" id="KW-0547">Nucleotide-binding</keyword>
<dbReference type="GO" id="GO:0005524">
    <property type="term" value="F:ATP binding"/>
    <property type="evidence" value="ECO:0007669"/>
    <property type="project" value="UniProtKB-KW"/>
</dbReference>
<dbReference type="EMBL" id="QCXX01000001">
    <property type="protein sequence ID" value="PUV26401.1"/>
    <property type="molecule type" value="Genomic_DNA"/>
</dbReference>